<evidence type="ECO:0000313" key="1">
    <source>
        <dbReference type="EMBL" id="EUC56696.1"/>
    </source>
</evidence>
<feature type="non-terminal residue" evidence="1">
    <location>
        <position position="192"/>
    </location>
</feature>
<proteinExistence type="predicted"/>
<name>X8J650_9AGAM</name>
<dbReference type="AlphaFoldDB" id="X8J650"/>
<reference evidence="2" key="1">
    <citation type="journal article" date="2014" name="Genome Announc.">
        <title>Draft genome sequence of the plant-pathogenic soil fungus Rhizoctonia solani anastomosis group 3 strain Rhs1AP.</title>
        <authorList>
            <person name="Cubeta M.A."/>
            <person name="Thomas E."/>
            <person name="Dean R.A."/>
            <person name="Jabaji S."/>
            <person name="Neate S.M."/>
            <person name="Tavantzis S."/>
            <person name="Toda T."/>
            <person name="Vilgalys R."/>
            <person name="Bharathan N."/>
            <person name="Fedorova-Abrams N."/>
            <person name="Pakala S.B."/>
            <person name="Pakala S.M."/>
            <person name="Zafar N."/>
            <person name="Joardar V."/>
            <person name="Losada L."/>
            <person name="Nierman W.C."/>
        </authorList>
    </citation>
    <scope>NUCLEOTIDE SEQUENCE [LARGE SCALE GENOMIC DNA]</scope>
    <source>
        <strain evidence="2">AG-3</strain>
    </source>
</reference>
<sequence>MNVPSRGIRVATNVPQGDVDQWAFNFVTFYAHDRKVVPPRDWNRCRHNEWFMIIYESNKATGQMRAIHIAPEHTVDGRIKGLDVMLRPASDPDLQKHTVQHFKMEEWALKWNKVRTYGNFLHSDLFKAIKDPKWKETYLHAIPPFDSNLFCINFAQFFENMGLVDKSDVRYLTSLTLTPWPRADGSNLPYQI</sequence>
<comment type="caution">
    <text evidence="1">The sequence shown here is derived from an EMBL/GenBank/DDBJ whole genome shotgun (WGS) entry which is preliminary data.</text>
</comment>
<protein>
    <submittedName>
        <fullName evidence="1">Ras domain protein</fullName>
    </submittedName>
</protein>
<evidence type="ECO:0000313" key="2">
    <source>
        <dbReference type="Proteomes" id="UP000030108"/>
    </source>
</evidence>
<accession>X8J650</accession>
<gene>
    <name evidence="1" type="ORF">RSOL_191150</name>
</gene>
<organism evidence="1 2">
    <name type="scientific">Rhizoctonia solani AG-3 Rhs1AP</name>
    <dbReference type="NCBI Taxonomy" id="1086054"/>
    <lineage>
        <taxon>Eukaryota</taxon>
        <taxon>Fungi</taxon>
        <taxon>Dikarya</taxon>
        <taxon>Basidiomycota</taxon>
        <taxon>Agaricomycotina</taxon>
        <taxon>Agaricomycetes</taxon>
        <taxon>Cantharellales</taxon>
        <taxon>Ceratobasidiaceae</taxon>
        <taxon>Rhizoctonia</taxon>
    </lineage>
</organism>
<dbReference type="Proteomes" id="UP000030108">
    <property type="component" value="Unassembled WGS sequence"/>
</dbReference>
<dbReference type="EMBL" id="JATN01000322">
    <property type="protein sequence ID" value="EUC56696.1"/>
    <property type="molecule type" value="Genomic_DNA"/>
</dbReference>